<gene>
    <name evidence="1" type="ORF">mMyoMyo1_004667</name>
</gene>
<protein>
    <submittedName>
        <fullName evidence="1">Eva-1-like protein A, regulator of programmed cell death</fullName>
    </submittedName>
</protein>
<organism evidence="1 2">
    <name type="scientific">Myotis myotis</name>
    <name type="common">Greater mouse-eared bat</name>
    <name type="synonym">Vespertilio myotis</name>
    <dbReference type="NCBI Taxonomy" id="51298"/>
    <lineage>
        <taxon>Eukaryota</taxon>
        <taxon>Metazoa</taxon>
        <taxon>Chordata</taxon>
        <taxon>Craniata</taxon>
        <taxon>Vertebrata</taxon>
        <taxon>Euteleostomi</taxon>
        <taxon>Mammalia</taxon>
        <taxon>Eutheria</taxon>
        <taxon>Laurasiatheria</taxon>
        <taxon>Chiroptera</taxon>
        <taxon>Yangochiroptera</taxon>
        <taxon>Vespertilionidae</taxon>
        <taxon>Myotis</taxon>
    </lineage>
</organism>
<dbReference type="AlphaFoldDB" id="A0A7J7U4U5"/>
<keyword evidence="2" id="KW-1185">Reference proteome</keyword>
<dbReference type="Proteomes" id="UP000527355">
    <property type="component" value="Unassembled WGS sequence"/>
</dbReference>
<dbReference type="VEuPathDB" id="HostDB:GeneID_118669393"/>
<sequence length="186" mass="21222">MRAVSLECWQQKPDYKPEKPTGANQVSGPVLLGTNVTRDELFLPEIPLFLTAHLPQKRREGGATLIPLKHLWEVPLDATWRLPFRRSTEPLTAQRMDMALLSSILATYSFISENPSRSPHLSGSWNGAENPSPTMWMEMRETGLWFLLISEDLRSCCRLHGYVLFLYKRKDVPSARARGCRVNVTQ</sequence>
<comment type="caution">
    <text evidence="1">The sequence shown here is derived from an EMBL/GenBank/DDBJ whole genome shotgun (WGS) entry which is preliminary data.</text>
</comment>
<evidence type="ECO:0000313" key="2">
    <source>
        <dbReference type="Proteomes" id="UP000527355"/>
    </source>
</evidence>
<proteinExistence type="predicted"/>
<name>A0A7J7U4U5_MYOMY</name>
<reference evidence="1 2" key="1">
    <citation type="journal article" date="2020" name="Nature">
        <title>Six reference-quality genomes reveal evolution of bat adaptations.</title>
        <authorList>
            <person name="Jebb D."/>
            <person name="Huang Z."/>
            <person name="Pippel M."/>
            <person name="Hughes G.M."/>
            <person name="Lavrichenko K."/>
            <person name="Devanna P."/>
            <person name="Winkler S."/>
            <person name="Jermiin L.S."/>
            <person name="Skirmuntt E.C."/>
            <person name="Katzourakis A."/>
            <person name="Burkitt-Gray L."/>
            <person name="Ray D.A."/>
            <person name="Sullivan K.A.M."/>
            <person name="Roscito J.G."/>
            <person name="Kirilenko B.M."/>
            <person name="Davalos L.M."/>
            <person name="Corthals A.P."/>
            <person name="Power M.L."/>
            <person name="Jones G."/>
            <person name="Ransome R.D."/>
            <person name="Dechmann D.K.N."/>
            <person name="Locatelli A.G."/>
            <person name="Puechmaille S.J."/>
            <person name="Fedrigo O."/>
            <person name="Jarvis E.D."/>
            <person name="Hiller M."/>
            <person name="Vernes S.C."/>
            <person name="Myers E.W."/>
            <person name="Teeling E.C."/>
        </authorList>
    </citation>
    <scope>NUCLEOTIDE SEQUENCE [LARGE SCALE GENOMIC DNA]</scope>
    <source>
        <strain evidence="1">MMyoMyo1</strain>
        <tissue evidence="1">Flight muscle</tissue>
    </source>
</reference>
<accession>A0A7J7U4U5</accession>
<evidence type="ECO:0000313" key="1">
    <source>
        <dbReference type="EMBL" id="KAF6307855.1"/>
    </source>
</evidence>
<dbReference type="EMBL" id="JABWUV010000014">
    <property type="protein sequence ID" value="KAF6307855.1"/>
    <property type="molecule type" value="Genomic_DNA"/>
</dbReference>